<dbReference type="EMBL" id="VLLB01000004">
    <property type="protein sequence ID" value="TWI65189.1"/>
    <property type="molecule type" value="Genomic_DNA"/>
</dbReference>
<sequence>MQQQQIGRGAVVDFDTQEGPQRGTVTNLFEDITHQRTLAEIRVPNTLNGMPWLMKLTDLRLAKPIQDAITPVQTSAQAS</sequence>
<reference evidence="2 3" key="1">
    <citation type="journal article" date="2015" name="Stand. Genomic Sci.">
        <title>Genomic Encyclopedia of Bacterial and Archaeal Type Strains, Phase III: the genomes of soil and plant-associated and newly described type strains.</title>
        <authorList>
            <person name="Whitman W.B."/>
            <person name="Woyke T."/>
            <person name="Klenk H.P."/>
            <person name="Zhou Y."/>
            <person name="Lilburn T.G."/>
            <person name="Beck B.J."/>
            <person name="De Vos P."/>
            <person name="Vandamme P."/>
            <person name="Eisen J.A."/>
            <person name="Garrity G."/>
            <person name="Hugenholtz P."/>
            <person name="Kyrpides N.C."/>
        </authorList>
    </citation>
    <scope>NUCLEOTIDE SEQUENCE [LARGE SCALE GENOMIC DNA]</scope>
    <source>
        <strain evidence="2 3">CGMCC 1.10822</strain>
    </source>
</reference>
<name>A0A562R7Z0_9BURK</name>
<evidence type="ECO:0000313" key="2">
    <source>
        <dbReference type="EMBL" id="TWI65189.1"/>
    </source>
</evidence>
<accession>A0A562R7Z0</accession>
<dbReference type="RefSeq" id="WP_145649441.1">
    <property type="nucleotide sequence ID" value="NZ_VLLB01000004.1"/>
</dbReference>
<evidence type="ECO:0000313" key="3">
    <source>
        <dbReference type="Proteomes" id="UP000318431"/>
    </source>
</evidence>
<protein>
    <submittedName>
        <fullName evidence="2">Uncharacterized protein</fullName>
    </submittedName>
</protein>
<evidence type="ECO:0000256" key="1">
    <source>
        <dbReference type="SAM" id="MobiDB-lite"/>
    </source>
</evidence>
<dbReference type="Proteomes" id="UP000318431">
    <property type="component" value="Unassembled WGS sequence"/>
</dbReference>
<keyword evidence="3" id="KW-1185">Reference proteome</keyword>
<feature type="region of interest" description="Disordered" evidence="1">
    <location>
        <begin position="1"/>
        <end position="22"/>
    </location>
</feature>
<comment type="caution">
    <text evidence="2">The sequence shown here is derived from an EMBL/GenBank/DDBJ whole genome shotgun (WGS) entry which is preliminary data.</text>
</comment>
<dbReference type="AlphaFoldDB" id="A0A562R7Z0"/>
<organism evidence="2 3">
    <name type="scientific">Pseudoduganella lurida</name>
    <dbReference type="NCBI Taxonomy" id="1036180"/>
    <lineage>
        <taxon>Bacteria</taxon>
        <taxon>Pseudomonadati</taxon>
        <taxon>Pseudomonadota</taxon>
        <taxon>Betaproteobacteria</taxon>
        <taxon>Burkholderiales</taxon>
        <taxon>Oxalobacteraceae</taxon>
        <taxon>Telluria group</taxon>
        <taxon>Pseudoduganella</taxon>
    </lineage>
</organism>
<dbReference type="OrthoDB" id="8759517at2"/>
<proteinExistence type="predicted"/>
<gene>
    <name evidence="2" type="ORF">IP91_02596</name>
</gene>